<evidence type="ECO:0000313" key="2">
    <source>
        <dbReference type="Proteomes" id="UP000075609"/>
    </source>
</evidence>
<accession>A0ABR5W871</accession>
<keyword evidence="2" id="KW-1185">Reference proteome</keyword>
<proteinExistence type="predicted"/>
<gene>
    <name evidence="1" type="ORF">ATY35_09560</name>
</gene>
<comment type="caution">
    <text evidence="1">The sequence shown here is derived from an EMBL/GenBank/DDBJ whole genome shotgun (WGS) entry which is preliminary data.</text>
</comment>
<name>A0ABR5W871_9VIBR</name>
<reference evidence="1 2" key="1">
    <citation type="submission" date="2015-12" db="EMBL/GenBank/DDBJ databases">
        <authorList>
            <person name="Tarr C.L."/>
            <person name="Gladney L.M."/>
        </authorList>
    </citation>
    <scope>NUCLEOTIDE SEQUENCE [LARGE SCALE GENOMIC DNA]</scope>
    <source>
        <strain evidence="1 2">1048-83</strain>
    </source>
</reference>
<evidence type="ECO:0000313" key="1">
    <source>
        <dbReference type="EMBL" id="KYN90530.1"/>
    </source>
</evidence>
<protein>
    <submittedName>
        <fullName evidence="1">Uncharacterized protein</fullName>
    </submittedName>
</protein>
<organism evidence="1 2">
    <name type="scientific">Vibrio cidicii</name>
    <dbReference type="NCBI Taxonomy" id="1763883"/>
    <lineage>
        <taxon>Bacteria</taxon>
        <taxon>Pseudomonadati</taxon>
        <taxon>Pseudomonadota</taxon>
        <taxon>Gammaproteobacteria</taxon>
        <taxon>Vibrionales</taxon>
        <taxon>Vibrionaceae</taxon>
        <taxon>Vibrio</taxon>
    </lineage>
</organism>
<sequence length="87" mass="9810">MSTIEFRNSQEAFIHRNIREILEKDGHETADATKAANFAVETYRSTATFGGRRGGKCFEFCLDRAKQFVAPLKKKAEKTKRARGKAA</sequence>
<dbReference type="RefSeq" id="WP_061899150.1">
    <property type="nucleotide sequence ID" value="NZ_LOBP01000046.1"/>
</dbReference>
<dbReference type="EMBL" id="LOBP01000046">
    <property type="protein sequence ID" value="KYN90530.1"/>
    <property type="molecule type" value="Genomic_DNA"/>
</dbReference>
<dbReference type="Proteomes" id="UP000075609">
    <property type="component" value="Unassembled WGS sequence"/>
</dbReference>